<dbReference type="GO" id="GO:0000287">
    <property type="term" value="F:magnesium ion binding"/>
    <property type="evidence" value="ECO:0007669"/>
    <property type="project" value="UniProtKB-UniRule"/>
</dbReference>
<keyword evidence="7 9" id="KW-0030">Aminoacyl-tRNA synthetase</keyword>
<dbReference type="PANTHER" id="PTHR42918:SF15">
    <property type="entry name" value="LYSINE--TRNA LIGASE, CHLOROPLASTIC_MITOCHONDRIAL"/>
    <property type="match status" value="1"/>
</dbReference>
<dbReference type="NCBIfam" id="NF001756">
    <property type="entry name" value="PRK00484.1"/>
    <property type="match status" value="1"/>
</dbReference>
<dbReference type="EC" id="6.1.1.6" evidence="9"/>
<organism evidence="12 13">
    <name type="scientific">Chlamydia pecorum (strain ATCC VR-628 / DSM 29919 / E58)</name>
    <name type="common">Chlamydophila pecorum</name>
    <dbReference type="NCBI Taxonomy" id="331635"/>
    <lineage>
        <taxon>Bacteria</taxon>
        <taxon>Pseudomonadati</taxon>
        <taxon>Chlamydiota</taxon>
        <taxon>Chlamydiia</taxon>
        <taxon>Chlamydiales</taxon>
        <taxon>Chlamydiaceae</taxon>
        <taxon>Chlamydia/Chlamydophila group</taxon>
        <taxon>Chlamydia</taxon>
    </lineage>
</organism>
<dbReference type="Proteomes" id="UP000008305">
    <property type="component" value="Chromosome"/>
</dbReference>
<evidence type="ECO:0000256" key="3">
    <source>
        <dbReference type="ARBA" id="ARBA00022723"/>
    </source>
</evidence>
<protein>
    <recommendedName>
        <fullName evidence="9">Lysine--tRNA ligase</fullName>
        <ecNumber evidence="9">6.1.1.6</ecNumber>
    </recommendedName>
    <alternativeName>
        <fullName evidence="9">Lysyl-tRNA synthetase</fullName>
        <shortName evidence="9">LysRS</shortName>
    </alternativeName>
</protein>
<feature type="binding site" evidence="9">
    <location>
        <position position="430"/>
    </location>
    <ligand>
        <name>Mg(2+)</name>
        <dbReference type="ChEBI" id="CHEBI:18420"/>
        <label>1</label>
    </ligand>
</feature>
<name>A0AA34RCD7_CHLPE</name>
<evidence type="ECO:0000256" key="2">
    <source>
        <dbReference type="ARBA" id="ARBA00022598"/>
    </source>
</evidence>
<evidence type="ECO:0000256" key="8">
    <source>
        <dbReference type="ARBA" id="ARBA00048573"/>
    </source>
</evidence>
<evidence type="ECO:0000256" key="6">
    <source>
        <dbReference type="ARBA" id="ARBA00022917"/>
    </source>
</evidence>
<dbReference type="GeneID" id="99718166"/>
<sequence>MSAKVECDREDFLLRSQKLQEIRELGIEPYPYEFSNRSSVESLLQEFSDKPLGDSEAAMNKTTPRVKFAGRLVLFRSMGKNAFGQLLDHSQKIQVMFNRDFTHVAGLSKDAGISSIKFIEKKLDLGDILGIEGFLFFTHSGELTVLVETVTLLCKSLISLPDKHAGLSDKEVRYRKRWLDLICSQEVSNVFVQRSRIIKLIREYMDSQGYLEVETPILQSIYGGAEARPFTTELEALHTEMFLRISLEIALKKILVGGAPKIYEIGKVFRNEGIDRTHNPEFTMIEAYTAYMDYHGVMEFVENLVEYVVRSLNHGSTVITYSHWKEGPQQVDFKAPWKRMTMKESIKEYGGVDVDLYGDAELREIVRTKTSLPEESFIKASRGALVALLFDELVSENLIAPHHITDHPIETTPLCKSLRSGDPTYVERFESFCLGKELCNAYSELNDPIVQRKLLEEQQLRKEQNPESECHPIDEEFLEALCQGMPPSGGFGIGIDRLVMILTDSASIRDVLYFPVMRRLS</sequence>
<dbReference type="GO" id="GO:0006430">
    <property type="term" value="P:lysyl-tRNA aminoacylation"/>
    <property type="evidence" value="ECO:0007669"/>
    <property type="project" value="UniProtKB-UniRule"/>
</dbReference>
<dbReference type="PRINTS" id="PR00982">
    <property type="entry name" value="TRNASYNTHLYS"/>
</dbReference>
<keyword evidence="9 10" id="KW-0460">Magnesium</keyword>
<dbReference type="GO" id="GO:0005829">
    <property type="term" value="C:cytosol"/>
    <property type="evidence" value="ECO:0007669"/>
    <property type="project" value="TreeGrafter"/>
</dbReference>
<keyword evidence="9" id="KW-0963">Cytoplasm</keyword>
<dbReference type="PANTHER" id="PTHR42918">
    <property type="entry name" value="LYSYL-TRNA SYNTHETASE"/>
    <property type="match status" value="1"/>
</dbReference>
<dbReference type="Gene3D" id="2.40.50.140">
    <property type="entry name" value="Nucleic acid-binding proteins"/>
    <property type="match status" value="1"/>
</dbReference>
<dbReference type="GO" id="GO:0000049">
    <property type="term" value="F:tRNA binding"/>
    <property type="evidence" value="ECO:0007669"/>
    <property type="project" value="TreeGrafter"/>
</dbReference>
<dbReference type="KEGG" id="cpm:G5S_0104"/>
<keyword evidence="3 9" id="KW-0479">Metal-binding</keyword>
<dbReference type="InterPro" id="IPR044136">
    <property type="entry name" value="Lys-tRNA-ligase_II_N"/>
</dbReference>
<dbReference type="InterPro" id="IPR002313">
    <property type="entry name" value="Lys-tRNA-ligase_II"/>
</dbReference>
<evidence type="ECO:0000256" key="7">
    <source>
        <dbReference type="ARBA" id="ARBA00023146"/>
    </source>
</evidence>
<dbReference type="FunFam" id="2.40.50.140:FF:000024">
    <property type="entry name" value="Lysine--tRNA ligase"/>
    <property type="match status" value="1"/>
</dbReference>
<dbReference type="Pfam" id="PF01336">
    <property type="entry name" value="tRNA_anti-codon"/>
    <property type="match status" value="1"/>
</dbReference>
<reference evidence="12 13" key="1">
    <citation type="journal article" date="2011" name="J. Bacteriol.">
        <title>Genome sequence of the obligate intracellular animal pathogen Chlamydia pecorum E58.</title>
        <authorList>
            <person name="Mojica S."/>
            <person name="Huot Creasy H."/>
            <person name="Daugherty S."/>
            <person name="Read T.D."/>
            <person name="Kim T."/>
            <person name="Kaltenboeck B."/>
            <person name="Bavoil P."/>
            <person name="Myers G.S."/>
        </authorList>
    </citation>
    <scope>NUCLEOTIDE SEQUENCE [LARGE SCALE GENOMIC DNA]</scope>
    <source>
        <strain evidence="12 13">E58</strain>
    </source>
</reference>
<evidence type="ECO:0000256" key="1">
    <source>
        <dbReference type="ARBA" id="ARBA00008226"/>
    </source>
</evidence>
<dbReference type="PROSITE" id="PS50862">
    <property type="entry name" value="AA_TRNA_LIGASE_II"/>
    <property type="match status" value="1"/>
</dbReference>
<dbReference type="InterPro" id="IPR012340">
    <property type="entry name" value="NA-bd_OB-fold"/>
</dbReference>
<dbReference type="InterPro" id="IPR004365">
    <property type="entry name" value="NA-bd_OB_tRNA"/>
</dbReference>
<evidence type="ECO:0000313" key="13">
    <source>
        <dbReference type="Proteomes" id="UP000008305"/>
    </source>
</evidence>
<feature type="domain" description="Aminoacyl-transfer RNA synthetases class-II family profile" evidence="11">
    <location>
        <begin position="191"/>
        <end position="515"/>
    </location>
</feature>
<dbReference type="InterPro" id="IPR004364">
    <property type="entry name" value="Aa-tRNA-synt_II"/>
</dbReference>
<comment type="subcellular location">
    <subcellularLocation>
        <location evidence="9">Cytoplasm</location>
    </subcellularLocation>
</comment>
<keyword evidence="13" id="KW-1185">Reference proteome</keyword>
<evidence type="ECO:0000256" key="9">
    <source>
        <dbReference type="HAMAP-Rule" id="MF_00252"/>
    </source>
</evidence>
<keyword evidence="5 9" id="KW-0067">ATP-binding</keyword>
<evidence type="ECO:0000259" key="11">
    <source>
        <dbReference type="PROSITE" id="PS50862"/>
    </source>
</evidence>
<dbReference type="InterPro" id="IPR045864">
    <property type="entry name" value="aa-tRNA-synth_II/BPL/LPL"/>
</dbReference>
<dbReference type="EMBL" id="CP002608">
    <property type="protein sequence ID" value="AEB41132.1"/>
    <property type="molecule type" value="Genomic_DNA"/>
</dbReference>
<dbReference type="AlphaFoldDB" id="A0AA34RCD7"/>
<dbReference type="Pfam" id="PF00152">
    <property type="entry name" value="tRNA-synt_2"/>
    <property type="match status" value="1"/>
</dbReference>
<dbReference type="GO" id="GO:0005524">
    <property type="term" value="F:ATP binding"/>
    <property type="evidence" value="ECO:0007669"/>
    <property type="project" value="UniProtKB-UniRule"/>
</dbReference>
<keyword evidence="2 9" id="KW-0436">Ligase</keyword>
<dbReference type="SUPFAM" id="SSF50249">
    <property type="entry name" value="Nucleic acid-binding proteins"/>
    <property type="match status" value="1"/>
</dbReference>
<dbReference type="CDD" id="cd04322">
    <property type="entry name" value="LysRS_N"/>
    <property type="match status" value="1"/>
</dbReference>
<accession>A0AA34RCD7</accession>
<evidence type="ECO:0000256" key="4">
    <source>
        <dbReference type="ARBA" id="ARBA00022741"/>
    </source>
</evidence>
<gene>
    <name evidence="9 12" type="primary">lysS</name>
    <name evidence="12" type="ordered locus">G5S_0104</name>
</gene>
<comment type="subunit">
    <text evidence="9">Homodimer.</text>
</comment>
<keyword evidence="6 9" id="KW-0648">Protein biosynthesis</keyword>
<dbReference type="InterPro" id="IPR018149">
    <property type="entry name" value="Lys-tRNA-synth_II_C"/>
</dbReference>
<dbReference type="SUPFAM" id="SSF55681">
    <property type="entry name" value="Class II aaRS and biotin synthetases"/>
    <property type="match status" value="1"/>
</dbReference>
<keyword evidence="4 9" id="KW-0547">Nucleotide-binding</keyword>
<evidence type="ECO:0000256" key="5">
    <source>
        <dbReference type="ARBA" id="ARBA00022840"/>
    </source>
</evidence>
<feature type="binding site" evidence="9">
    <location>
        <position position="437"/>
    </location>
    <ligand>
        <name>Mg(2+)</name>
        <dbReference type="ChEBI" id="CHEBI:18420"/>
        <label>1</label>
    </ligand>
</feature>
<comment type="catalytic activity">
    <reaction evidence="8 9 10">
        <text>tRNA(Lys) + L-lysine + ATP = L-lysyl-tRNA(Lys) + AMP + diphosphate</text>
        <dbReference type="Rhea" id="RHEA:20792"/>
        <dbReference type="Rhea" id="RHEA-COMP:9696"/>
        <dbReference type="Rhea" id="RHEA-COMP:9697"/>
        <dbReference type="ChEBI" id="CHEBI:30616"/>
        <dbReference type="ChEBI" id="CHEBI:32551"/>
        <dbReference type="ChEBI" id="CHEBI:33019"/>
        <dbReference type="ChEBI" id="CHEBI:78442"/>
        <dbReference type="ChEBI" id="CHEBI:78529"/>
        <dbReference type="ChEBI" id="CHEBI:456215"/>
        <dbReference type="EC" id="6.1.1.6"/>
    </reaction>
</comment>
<evidence type="ECO:0000256" key="10">
    <source>
        <dbReference type="RuleBase" id="RU000336"/>
    </source>
</evidence>
<comment type="cofactor">
    <cofactor evidence="9 10">
        <name>Mg(2+)</name>
        <dbReference type="ChEBI" id="CHEBI:18420"/>
    </cofactor>
    <text evidence="9 10">Binds 3 Mg(2+) ions per subunit.</text>
</comment>
<dbReference type="GO" id="GO:0004824">
    <property type="term" value="F:lysine-tRNA ligase activity"/>
    <property type="evidence" value="ECO:0007669"/>
    <property type="project" value="UniProtKB-UniRule"/>
</dbReference>
<feature type="binding site" evidence="9">
    <location>
        <position position="437"/>
    </location>
    <ligand>
        <name>Mg(2+)</name>
        <dbReference type="ChEBI" id="CHEBI:18420"/>
        <label>2</label>
    </ligand>
</feature>
<dbReference type="NCBIfam" id="TIGR00499">
    <property type="entry name" value="lysS_bact"/>
    <property type="match status" value="1"/>
</dbReference>
<dbReference type="InterPro" id="IPR006195">
    <property type="entry name" value="aa-tRNA-synth_II"/>
</dbReference>
<dbReference type="HAMAP" id="MF_00252">
    <property type="entry name" value="Lys_tRNA_synth_class2"/>
    <property type="match status" value="1"/>
</dbReference>
<comment type="similarity">
    <text evidence="1 9">Belongs to the class-II aminoacyl-tRNA synthetase family.</text>
</comment>
<proteinExistence type="inferred from homology"/>
<dbReference type="RefSeq" id="WP_013712210.1">
    <property type="nucleotide sequence ID" value="NC_015408.1"/>
</dbReference>
<dbReference type="Gene3D" id="3.30.930.10">
    <property type="entry name" value="Bira Bifunctional Protein, Domain 2"/>
    <property type="match status" value="1"/>
</dbReference>
<evidence type="ECO:0000313" key="12">
    <source>
        <dbReference type="EMBL" id="AEB41132.1"/>
    </source>
</evidence>